<protein>
    <submittedName>
        <fullName evidence="1">Uncharacterized protein</fullName>
    </submittedName>
</protein>
<keyword evidence="2" id="KW-1185">Reference proteome</keyword>
<proteinExistence type="predicted"/>
<evidence type="ECO:0000313" key="1">
    <source>
        <dbReference type="EMBL" id="BBD73497.1"/>
    </source>
</evidence>
<sequence>MRCGRGVVGLSNCSYVIDDEYCHRARKRGIYVYDKPMIRHQVGEGVRPPHNVCGHTLLLLSKLVHLGHRSESARGIRVYNNPVRYYLVVRNKPLFGFKRKRLD</sequence>
<name>A0A348B5P5_9CREN</name>
<gene>
    <name evidence="1" type="ORF">HS1genome_1886</name>
</gene>
<dbReference type="KEGG" id="sacd:HS1genome_1886"/>
<dbReference type="Proteomes" id="UP000276741">
    <property type="component" value="Chromosome"/>
</dbReference>
<dbReference type="AlphaFoldDB" id="A0A348B5P5"/>
<reference evidence="2" key="1">
    <citation type="submission" date="2018-04" db="EMBL/GenBank/DDBJ databases">
        <title>Complete genome sequence of Sulfodiicoccus acidiphilus strain HS-1.</title>
        <authorList>
            <person name="Sakai H.D."/>
            <person name="Kurosawa N."/>
        </authorList>
    </citation>
    <scope>NUCLEOTIDE SEQUENCE [LARGE SCALE GENOMIC DNA]</scope>
    <source>
        <strain evidence="2">HS-1</strain>
    </source>
</reference>
<dbReference type="EMBL" id="AP018553">
    <property type="protein sequence ID" value="BBD73497.1"/>
    <property type="molecule type" value="Genomic_DNA"/>
</dbReference>
<evidence type="ECO:0000313" key="2">
    <source>
        <dbReference type="Proteomes" id="UP000276741"/>
    </source>
</evidence>
<accession>A0A348B5P5</accession>
<organism evidence="1 2">
    <name type="scientific">Sulfodiicoccus acidiphilus</name>
    <dbReference type="NCBI Taxonomy" id="1670455"/>
    <lineage>
        <taxon>Archaea</taxon>
        <taxon>Thermoproteota</taxon>
        <taxon>Thermoprotei</taxon>
        <taxon>Sulfolobales</taxon>
        <taxon>Sulfolobaceae</taxon>
        <taxon>Sulfodiicoccus</taxon>
    </lineage>
</organism>